<protein>
    <submittedName>
        <fullName evidence="1">Uncharacterized protein</fullName>
    </submittedName>
</protein>
<dbReference type="OrthoDB" id="946859at2"/>
<organism evidence="1 2">
    <name type="scientific">Spirosoma endophyticum</name>
    <dbReference type="NCBI Taxonomy" id="662367"/>
    <lineage>
        <taxon>Bacteria</taxon>
        <taxon>Pseudomonadati</taxon>
        <taxon>Bacteroidota</taxon>
        <taxon>Cytophagia</taxon>
        <taxon>Cytophagales</taxon>
        <taxon>Cytophagaceae</taxon>
        <taxon>Spirosoma</taxon>
    </lineage>
</organism>
<dbReference type="EMBL" id="FOLQ01000005">
    <property type="protein sequence ID" value="SFD46820.1"/>
    <property type="molecule type" value="Genomic_DNA"/>
</dbReference>
<dbReference type="STRING" id="662367.SAMN05216167_105138"/>
<name>A0A1I1SUW4_9BACT</name>
<gene>
    <name evidence="1" type="ORF">SAMN05216167_105138</name>
</gene>
<sequence>MRQAVYDTAARFIGMTERTGNNDATWIAIINQSFDLPTRSHYCASAFNYCHALNGIRLPVGDGVGMVSSYFRDASKIIYKRNGRGNQRIGRKPQRMDAVSLFASHIEGLAQDDFDPDEDDMVKVIGFNTTGGKGTKAGCYVNYRRTSDIKLIANWLTPYWQSKHPKK</sequence>
<proteinExistence type="predicted"/>
<dbReference type="Proteomes" id="UP000198598">
    <property type="component" value="Unassembled WGS sequence"/>
</dbReference>
<accession>A0A1I1SUW4</accession>
<evidence type="ECO:0000313" key="1">
    <source>
        <dbReference type="EMBL" id="SFD46820.1"/>
    </source>
</evidence>
<dbReference type="RefSeq" id="WP_093827518.1">
    <property type="nucleotide sequence ID" value="NZ_FOLQ01000005.1"/>
</dbReference>
<keyword evidence="2" id="KW-1185">Reference proteome</keyword>
<dbReference type="AlphaFoldDB" id="A0A1I1SUW4"/>
<evidence type="ECO:0000313" key="2">
    <source>
        <dbReference type="Proteomes" id="UP000198598"/>
    </source>
</evidence>
<reference evidence="1 2" key="1">
    <citation type="submission" date="2016-10" db="EMBL/GenBank/DDBJ databases">
        <authorList>
            <person name="de Groot N.N."/>
        </authorList>
    </citation>
    <scope>NUCLEOTIDE SEQUENCE [LARGE SCALE GENOMIC DNA]</scope>
    <source>
        <strain evidence="1 2">DSM 26130</strain>
    </source>
</reference>